<dbReference type="GO" id="GO:0032051">
    <property type="term" value="F:clathrin light chain binding"/>
    <property type="evidence" value="ECO:0007669"/>
    <property type="project" value="TreeGrafter"/>
</dbReference>
<keyword evidence="3" id="KW-0963">Cytoplasm</keyword>
<organism evidence="11 12">
    <name type="scientific">Pinctada imbricata</name>
    <name type="common">Atlantic pearl-oyster</name>
    <name type="synonym">Pinctada martensii</name>
    <dbReference type="NCBI Taxonomy" id="66713"/>
    <lineage>
        <taxon>Eukaryota</taxon>
        <taxon>Metazoa</taxon>
        <taxon>Spiralia</taxon>
        <taxon>Lophotrochozoa</taxon>
        <taxon>Mollusca</taxon>
        <taxon>Bivalvia</taxon>
        <taxon>Autobranchia</taxon>
        <taxon>Pteriomorphia</taxon>
        <taxon>Pterioida</taxon>
        <taxon>Pterioidea</taxon>
        <taxon>Pteriidae</taxon>
        <taxon>Pinctada</taxon>
    </lineage>
</organism>
<comment type="subcellular location">
    <subcellularLocation>
        <location evidence="1">Cytoplasm</location>
    </subcellularLocation>
</comment>
<dbReference type="InterPro" id="IPR002558">
    <property type="entry name" value="ILWEQ_dom"/>
</dbReference>
<dbReference type="InterPro" id="IPR035964">
    <property type="entry name" value="I/LWEQ_dom_sf"/>
</dbReference>
<keyword evidence="12" id="KW-1185">Reference proteome</keyword>
<keyword evidence="6" id="KW-0009">Actin-binding</keyword>
<feature type="domain" description="I/LWEQ" evidence="10">
    <location>
        <begin position="870"/>
        <end position="1111"/>
    </location>
</feature>
<dbReference type="GO" id="GO:0043325">
    <property type="term" value="F:phosphatidylinositol-3,4-bisphosphate binding"/>
    <property type="evidence" value="ECO:0007669"/>
    <property type="project" value="TreeGrafter"/>
</dbReference>
<evidence type="ECO:0000259" key="9">
    <source>
        <dbReference type="PROSITE" id="PS50942"/>
    </source>
</evidence>
<feature type="compositionally biased region" description="Polar residues" evidence="8">
    <location>
        <begin position="560"/>
        <end position="569"/>
    </location>
</feature>
<dbReference type="GO" id="GO:0007015">
    <property type="term" value="P:actin filament organization"/>
    <property type="evidence" value="ECO:0007669"/>
    <property type="project" value="TreeGrafter"/>
</dbReference>
<dbReference type="AlphaFoldDB" id="A0AA88XGU0"/>
<dbReference type="Gene3D" id="1.20.1410.10">
    <property type="entry name" value="I/LWEQ domain"/>
    <property type="match status" value="1"/>
</dbReference>
<dbReference type="GO" id="GO:0080025">
    <property type="term" value="F:phosphatidylinositol-3,5-bisphosphate binding"/>
    <property type="evidence" value="ECO:0007669"/>
    <property type="project" value="TreeGrafter"/>
</dbReference>
<dbReference type="SMART" id="SM00307">
    <property type="entry name" value="ILWEQ"/>
    <property type="match status" value="1"/>
</dbReference>
<dbReference type="GO" id="GO:0006897">
    <property type="term" value="P:endocytosis"/>
    <property type="evidence" value="ECO:0007669"/>
    <property type="project" value="UniProtKB-KW"/>
</dbReference>
<comment type="similarity">
    <text evidence="2">Belongs to the SLA2 family.</text>
</comment>
<dbReference type="Pfam" id="PF07651">
    <property type="entry name" value="ANTH"/>
    <property type="match status" value="1"/>
</dbReference>
<dbReference type="GO" id="GO:0035615">
    <property type="term" value="F:clathrin adaptor activity"/>
    <property type="evidence" value="ECO:0007669"/>
    <property type="project" value="TreeGrafter"/>
</dbReference>
<name>A0AA88XGU0_PINIB</name>
<evidence type="ECO:0000256" key="1">
    <source>
        <dbReference type="ARBA" id="ARBA00004496"/>
    </source>
</evidence>
<dbReference type="InterPro" id="IPR008942">
    <property type="entry name" value="ENTH_VHS"/>
</dbReference>
<dbReference type="PANTHER" id="PTHR10407">
    <property type="entry name" value="HUNTINGTIN INTERACTING PROTEIN 1"/>
    <property type="match status" value="1"/>
</dbReference>
<proteinExistence type="inferred from homology"/>
<evidence type="ECO:0000259" key="10">
    <source>
        <dbReference type="PROSITE" id="PS50945"/>
    </source>
</evidence>
<feature type="region of interest" description="Disordered" evidence="8">
    <location>
        <begin position="521"/>
        <end position="571"/>
    </location>
</feature>
<accession>A0AA88XGU0</accession>
<evidence type="ECO:0000256" key="4">
    <source>
        <dbReference type="ARBA" id="ARBA00022583"/>
    </source>
</evidence>
<evidence type="ECO:0000256" key="5">
    <source>
        <dbReference type="ARBA" id="ARBA00023054"/>
    </source>
</evidence>
<feature type="compositionally biased region" description="Basic and acidic residues" evidence="8">
    <location>
        <begin position="550"/>
        <end position="559"/>
    </location>
</feature>
<dbReference type="FunFam" id="1.20.5.1700:FF:000002">
    <property type="entry name" value="Huntingtin interacting protein 1"/>
    <property type="match status" value="1"/>
</dbReference>
<dbReference type="InterPro" id="IPR011417">
    <property type="entry name" value="ANTH_dom"/>
</dbReference>
<evidence type="ECO:0000313" key="12">
    <source>
        <dbReference type="Proteomes" id="UP001186944"/>
    </source>
</evidence>
<dbReference type="GO" id="GO:0048268">
    <property type="term" value="P:clathrin coat assembly"/>
    <property type="evidence" value="ECO:0007669"/>
    <property type="project" value="TreeGrafter"/>
</dbReference>
<feature type="compositionally biased region" description="Basic and acidic residues" evidence="8">
    <location>
        <begin position="524"/>
        <end position="542"/>
    </location>
</feature>
<dbReference type="FunFam" id="1.20.1410.10:FF:000006">
    <property type="entry name" value="Huntingtin interacting protein"/>
    <property type="match status" value="1"/>
</dbReference>
<dbReference type="Proteomes" id="UP001186944">
    <property type="component" value="Unassembled WGS sequence"/>
</dbReference>
<reference evidence="11" key="1">
    <citation type="submission" date="2019-08" db="EMBL/GenBank/DDBJ databases">
        <title>The improved chromosome-level genome for the pearl oyster Pinctada fucata martensii using PacBio sequencing and Hi-C.</title>
        <authorList>
            <person name="Zheng Z."/>
        </authorList>
    </citation>
    <scope>NUCLEOTIDE SEQUENCE</scope>
    <source>
        <strain evidence="11">ZZ-2019</strain>
        <tissue evidence="11">Adductor muscle</tissue>
    </source>
</reference>
<comment type="caution">
    <text evidence="11">The sequence shown here is derived from an EMBL/GenBank/DDBJ whole genome shotgun (WGS) entry which is preliminary data.</text>
</comment>
<dbReference type="GO" id="GO:0030136">
    <property type="term" value="C:clathrin-coated vesicle"/>
    <property type="evidence" value="ECO:0007669"/>
    <property type="project" value="TreeGrafter"/>
</dbReference>
<evidence type="ECO:0008006" key="13">
    <source>
        <dbReference type="Google" id="ProtNLM"/>
    </source>
</evidence>
<dbReference type="CDD" id="cd17006">
    <property type="entry name" value="ANTH_N_HIP1_like"/>
    <property type="match status" value="1"/>
</dbReference>
<dbReference type="PROSITE" id="PS50945">
    <property type="entry name" value="I_LWEQ"/>
    <property type="match status" value="1"/>
</dbReference>
<gene>
    <name evidence="11" type="ORF">FSP39_023884</name>
</gene>
<dbReference type="Gene3D" id="1.25.40.90">
    <property type="match status" value="1"/>
</dbReference>
<feature type="coiled-coil region" evidence="7">
    <location>
        <begin position="413"/>
        <end position="465"/>
    </location>
</feature>
<dbReference type="EMBL" id="VSWD01000013">
    <property type="protein sequence ID" value="KAK3085075.1"/>
    <property type="molecule type" value="Genomic_DNA"/>
</dbReference>
<protein>
    <recommendedName>
        <fullName evidence="13">Huntingtin-interacting protein 1</fullName>
    </recommendedName>
</protein>
<sequence>MHEYLIPTNCHDNLKSGYRKEAENCRARASETIVERHPTSNFERIQKPDRNFYTHGSSRRAPVLEERSTVRQRQRNRRDIECVRNRDNQLDRSADVTAINVQMCHQDTRSDRKLVTILGTFTDHGAGLFWSIAHRLPVQGNPIVAWKFCHVLHKLLREGHQNVLLDSYKYKATLTDLGKLWGHLKEGYGKLIHAYCKLLAQKLDFHSKNRDIPGKLVLSDEQFARICGADVNNYFEISVEMLDYMDEILELQHLVFGSLDMSRSNSMTNSGQCRLAPLIMCILDSCQLYDYIVKSLFRLHSSLPPDTLSGHRDRFNSAYKRLKQFYLSSGNLQYFKNLVQVPVLPDEPPNFLIASDFSKHVKPVAVVPEPEPELETPDTDSIGDLIDTSEDKFDAAFGNGFGPPEIDERDLLIDRLQKEIQYLRSEIERIKNEDQKIIAAQREEIAKLEKILSELRLSADKALKESESTKKQLQAASVHAGAAAKLVEAEKHAKANEEKFKKMKDIYTKLREEHVNLLRNNADTSKKLEAEKRSVQEKEQAIKESQSQMERLENERRLTQESLQQSADEVTNKLAEERAKNTELEKTKEHLENQVKTLEDTKCSLMSQLQTAEGECESLQTKLDKTEQDKQHTEELLQGEITVLKKEIADVKGEKEGMEMNLQHQIEDLKRQLEQTCTEKSSMEERLQGEIQDLQSRLSQLQTDKQSTEDRLHGDIDSLHKNLIASAIKEGQAFIQDAVDQFENPTHIPVRCTAEYLLLRAEPVLKSLEKLNSSQDNYIKDKSELESLVGAITSCSHHMGDCVIHGIATSHSAQIEAGEELSSACREAADSGLVILSALQRGGSINGEVSKSLESVKHLMKLAEDLVPKTVEIKDKEIGDMLEDELSQTTGAIEQAAKKIEEMMQKAFEDKTGVELTVSQSILDSCTGLMQAIKILLERSRDLQKEIVSQGRGTASAKEFYKKNHRWTEGLLSAAKAVGGGATSLLEAADKVVKGEGKFEELIVCSNEIAASTAQLVVASKVKADRRSQNMTKLSEASRGVTTATGKVVGSAKKAAAIIEEQSLMDFTKLSLMESKRQEMQSQVRVLELEKELETERYKLGEIRKQHYQLAGESEGWEVDQVG</sequence>
<dbReference type="GO" id="GO:0051015">
    <property type="term" value="F:actin filament binding"/>
    <property type="evidence" value="ECO:0007669"/>
    <property type="project" value="TreeGrafter"/>
</dbReference>
<evidence type="ECO:0000256" key="6">
    <source>
        <dbReference type="ARBA" id="ARBA00023203"/>
    </source>
</evidence>
<dbReference type="SMART" id="SM00273">
    <property type="entry name" value="ENTH"/>
    <property type="match status" value="1"/>
</dbReference>
<feature type="domain" description="ENTH" evidence="9">
    <location>
        <begin position="83"/>
        <end position="213"/>
    </location>
</feature>
<evidence type="ECO:0000256" key="8">
    <source>
        <dbReference type="SAM" id="MobiDB-lite"/>
    </source>
</evidence>
<dbReference type="PROSITE" id="PS50942">
    <property type="entry name" value="ENTH"/>
    <property type="match status" value="1"/>
</dbReference>
<keyword evidence="4" id="KW-0254">Endocytosis</keyword>
<dbReference type="Gene3D" id="1.10.287.1490">
    <property type="match status" value="1"/>
</dbReference>
<dbReference type="InterPro" id="IPR013809">
    <property type="entry name" value="ENTH"/>
</dbReference>
<evidence type="ECO:0000313" key="11">
    <source>
        <dbReference type="EMBL" id="KAK3085075.1"/>
    </source>
</evidence>
<evidence type="ECO:0000256" key="2">
    <source>
        <dbReference type="ARBA" id="ARBA00010135"/>
    </source>
</evidence>
<dbReference type="Gene3D" id="1.20.5.1700">
    <property type="match status" value="1"/>
</dbReference>
<dbReference type="PANTHER" id="PTHR10407:SF15">
    <property type="entry name" value="HUNTINGTIN INTERACTING PROTEIN 1"/>
    <property type="match status" value="1"/>
</dbReference>
<dbReference type="SUPFAM" id="SSF48464">
    <property type="entry name" value="ENTH/VHS domain"/>
    <property type="match status" value="1"/>
</dbReference>
<dbReference type="SUPFAM" id="SSF109885">
    <property type="entry name" value="I/LWEQ domain"/>
    <property type="match status" value="1"/>
</dbReference>
<keyword evidence="5 7" id="KW-0175">Coiled coil</keyword>
<evidence type="ECO:0000256" key="3">
    <source>
        <dbReference type="ARBA" id="ARBA00022490"/>
    </source>
</evidence>
<feature type="coiled-coil region" evidence="7">
    <location>
        <begin position="1070"/>
        <end position="1106"/>
    </location>
</feature>
<dbReference type="GO" id="GO:0030864">
    <property type="term" value="C:cortical actin cytoskeleton"/>
    <property type="evidence" value="ECO:0007669"/>
    <property type="project" value="TreeGrafter"/>
</dbReference>
<dbReference type="Pfam" id="PF01608">
    <property type="entry name" value="I_LWEQ"/>
    <property type="match status" value="1"/>
</dbReference>
<evidence type="ECO:0000256" key="7">
    <source>
        <dbReference type="SAM" id="Coils"/>
    </source>
</evidence>
<dbReference type="InterPro" id="IPR030224">
    <property type="entry name" value="Sla2_fam"/>
</dbReference>